<feature type="region of interest" description="Disordered" evidence="1">
    <location>
        <begin position="1"/>
        <end position="82"/>
    </location>
</feature>
<evidence type="ECO:0000313" key="2">
    <source>
        <dbReference type="EMBL" id="CAI9941484.1"/>
    </source>
</evidence>
<feature type="compositionally biased region" description="Low complexity" evidence="1">
    <location>
        <begin position="26"/>
        <end position="47"/>
    </location>
</feature>
<reference evidence="2" key="1">
    <citation type="submission" date="2023-06" db="EMBL/GenBank/DDBJ databases">
        <authorList>
            <person name="Kurt Z."/>
        </authorList>
    </citation>
    <scope>NUCLEOTIDE SEQUENCE</scope>
</reference>
<evidence type="ECO:0000256" key="1">
    <source>
        <dbReference type="SAM" id="MobiDB-lite"/>
    </source>
</evidence>
<feature type="compositionally biased region" description="Polar residues" evidence="1">
    <location>
        <begin position="59"/>
        <end position="80"/>
    </location>
</feature>
<feature type="compositionally biased region" description="Low complexity" evidence="1">
    <location>
        <begin position="1"/>
        <end position="15"/>
    </location>
</feature>
<gene>
    <name evidence="2" type="ORF">HINF_LOCUS29129</name>
    <name evidence="3" type="ORF">HINF_LOCUS30318</name>
</gene>
<dbReference type="EMBL" id="CAXDID020000099">
    <property type="protein sequence ID" value="CAL6025480.1"/>
    <property type="molecule type" value="Genomic_DNA"/>
</dbReference>
<comment type="caution">
    <text evidence="2">The sequence shown here is derived from an EMBL/GenBank/DDBJ whole genome shotgun (WGS) entry which is preliminary data.</text>
</comment>
<organism evidence="2">
    <name type="scientific">Hexamita inflata</name>
    <dbReference type="NCBI Taxonomy" id="28002"/>
    <lineage>
        <taxon>Eukaryota</taxon>
        <taxon>Metamonada</taxon>
        <taxon>Diplomonadida</taxon>
        <taxon>Hexamitidae</taxon>
        <taxon>Hexamitinae</taxon>
        <taxon>Hexamita</taxon>
    </lineage>
</organism>
<proteinExistence type="predicted"/>
<name>A0AA86U5B0_9EUKA</name>
<evidence type="ECO:0000313" key="4">
    <source>
        <dbReference type="Proteomes" id="UP001642409"/>
    </source>
</evidence>
<evidence type="ECO:0000313" key="3">
    <source>
        <dbReference type="EMBL" id="CAL6025480.1"/>
    </source>
</evidence>
<dbReference type="EMBL" id="CATOUU010000694">
    <property type="protein sequence ID" value="CAI9941484.1"/>
    <property type="molecule type" value="Genomic_DNA"/>
</dbReference>
<keyword evidence="4" id="KW-1185">Reference proteome</keyword>
<reference evidence="3 4" key="2">
    <citation type="submission" date="2024-07" db="EMBL/GenBank/DDBJ databases">
        <authorList>
            <person name="Akdeniz Z."/>
        </authorList>
    </citation>
    <scope>NUCLEOTIDE SEQUENCE [LARGE SCALE GENOMIC DNA]</scope>
</reference>
<dbReference type="AlphaFoldDB" id="A0AA86U5B0"/>
<accession>A0AA86U5B0</accession>
<sequence>MKKSFKQNNQSSRSQKQTEHNKKNKQNNQSNTEQSKPKGSQQNQSKKNQIKELVKSFNKILNGNQKPNKNSFTGQQNHNSILDENRAAIEQHQKYNLKSTQLTQKLRYYLIQKRE</sequence>
<dbReference type="Proteomes" id="UP001642409">
    <property type="component" value="Unassembled WGS sequence"/>
</dbReference>
<protein>
    <submittedName>
        <fullName evidence="3">Hypothetical_protein</fullName>
    </submittedName>
</protein>